<keyword evidence="5" id="KW-0378">Hydrolase</keyword>
<evidence type="ECO:0000256" key="1">
    <source>
        <dbReference type="ARBA" id="ARBA00001946"/>
    </source>
</evidence>
<evidence type="ECO:0000256" key="4">
    <source>
        <dbReference type="ARBA" id="ARBA00022723"/>
    </source>
</evidence>
<evidence type="ECO:0000256" key="7">
    <source>
        <dbReference type="ARBA" id="ARBA00038093"/>
    </source>
</evidence>
<protein>
    <submittedName>
        <fullName evidence="9">PilT protein domain protein</fullName>
    </submittedName>
</protein>
<dbReference type="GO" id="GO:0016787">
    <property type="term" value="F:hydrolase activity"/>
    <property type="evidence" value="ECO:0007669"/>
    <property type="project" value="UniProtKB-KW"/>
</dbReference>
<proteinExistence type="inferred from homology"/>
<keyword evidence="4" id="KW-0479">Metal-binding</keyword>
<name>A0A0S6W9Z0_VECG1</name>
<dbReference type="Pfam" id="PF01850">
    <property type="entry name" value="PIN"/>
    <property type="match status" value="1"/>
</dbReference>
<gene>
    <name evidence="9" type="ORF">U27_01746</name>
</gene>
<comment type="cofactor">
    <cofactor evidence="1">
        <name>Mg(2+)</name>
        <dbReference type="ChEBI" id="CHEBI:18420"/>
    </cofactor>
</comment>
<dbReference type="PANTHER" id="PTHR33653:SF1">
    <property type="entry name" value="RIBONUCLEASE VAPC2"/>
    <property type="match status" value="1"/>
</dbReference>
<dbReference type="GO" id="GO:0046872">
    <property type="term" value="F:metal ion binding"/>
    <property type="evidence" value="ECO:0007669"/>
    <property type="project" value="UniProtKB-KW"/>
</dbReference>
<dbReference type="InterPro" id="IPR029060">
    <property type="entry name" value="PIN-like_dom_sf"/>
</dbReference>
<dbReference type="CDD" id="cd09881">
    <property type="entry name" value="PIN_VapC4-5_FitB-like"/>
    <property type="match status" value="1"/>
</dbReference>
<dbReference type="Gene3D" id="3.40.50.1010">
    <property type="entry name" value="5'-nuclease"/>
    <property type="match status" value="1"/>
</dbReference>
<keyword evidence="2" id="KW-1277">Toxin-antitoxin system</keyword>
<keyword evidence="10" id="KW-1185">Reference proteome</keyword>
<sequence length="129" mass="14853">MDIRRILIDTSILVGYLKRKEKENTVLYNLYQTSEEMCVSAITVFEVFYGCDPEHAEEIAKLFQGFTIIPFDDEVARVASQEYRRLKLQQEVIEVQELVIGATAIAKNIPLATLNTDLFKYLSNIKIVF</sequence>
<evidence type="ECO:0000259" key="8">
    <source>
        <dbReference type="Pfam" id="PF01850"/>
    </source>
</evidence>
<dbReference type="EMBL" id="DF820463">
    <property type="protein sequence ID" value="GAK54915.1"/>
    <property type="molecule type" value="Genomic_DNA"/>
</dbReference>
<dbReference type="PANTHER" id="PTHR33653">
    <property type="entry name" value="RIBONUCLEASE VAPC2"/>
    <property type="match status" value="1"/>
</dbReference>
<keyword evidence="3" id="KW-0540">Nuclease</keyword>
<dbReference type="InterPro" id="IPR002716">
    <property type="entry name" value="PIN_dom"/>
</dbReference>
<evidence type="ECO:0000256" key="5">
    <source>
        <dbReference type="ARBA" id="ARBA00022801"/>
    </source>
</evidence>
<evidence type="ECO:0000256" key="6">
    <source>
        <dbReference type="ARBA" id="ARBA00022842"/>
    </source>
</evidence>
<dbReference type="eggNOG" id="COG1487">
    <property type="taxonomic scope" value="Bacteria"/>
</dbReference>
<evidence type="ECO:0000256" key="2">
    <source>
        <dbReference type="ARBA" id="ARBA00022649"/>
    </source>
</evidence>
<dbReference type="Proteomes" id="UP000030661">
    <property type="component" value="Unassembled WGS sequence"/>
</dbReference>
<keyword evidence="6" id="KW-0460">Magnesium</keyword>
<evidence type="ECO:0000256" key="3">
    <source>
        <dbReference type="ARBA" id="ARBA00022722"/>
    </source>
</evidence>
<comment type="similarity">
    <text evidence="7">Belongs to the PINc/VapC protein family.</text>
</comment>
<dbReference type="STRING" id="1499967.U27_01746"/>
<reference evidence="9" key="1">
    <citation type="journal article" date="2015" name="PeerJ">
        <title>First genomic representation of candidate bacterial phylum KSB3 points to enhanced environmental sensing as a trigger of wastewater bulking.</title>
        <authorList>
            <person name="Sekiguchi Y."/>
            <person name="Ohashi A."/>
            <person name="Parks D.H."/>
            <person name="Yamauchi T."/>
            <person name="Tyson G.W."/>
            <person name="Hugenholtz P."/>
        </authorList>
    </citation>
    <scope>NUCLEOTIDE SEQUENCE [LARGE SCALE GENOMIC DNA]</scope>
</reference>
<dbReference type="AlphaFoldDB" id="A0A0S6W9Z0"/>
<accession>A0A0S6W9Z0</accession>
<dbReference type="HOGENOM" id="CLU_118482_3_1_0"/>
<feature type="domain" description="PIN" evidence="8">
    <location>
        <begin position="6"/>
        <end position="119"/>
    </location>
</feature>
<dbReference type="InterPro" id="IPR050556">
    <property type="entry name" value="Type_II_TA_system_RNase"/>
</dbReference>
<organism evidence="9">
    <name type="scientific">Vecturithrix granuli</name>
    <dbReference type="NCBI Taxonomy" id="1499967"/>
    <lineage>
        <taxon>Bacteria</taxon>
        <taxon>Candidatus Moduliflexota</taxon>
        <taxon>Candidatus Vecturitrichia</taxon>
        <taxon>Candidatus Vecturitrichales</taxon>
        <taxon>Candidatus Vecturitrichaceae</taxon>
        <taxon>Candidatus Vecturithrix</taxon>
    </lineage>
</organism>
<dbReference type="SUPFAM" id="SSF88723">
    <property type="entry name" value="PIN domain-like"/>
    <property type="match status" value="1"/>
</dbReference>
<evidence type="ECO:0000313" key="10">
    <source>
        <dbReference type="Proteomes" id="UP000030661"/>
    </source>
</evidence>
<dbReference type="GO" id="GO:0004518">
    <property type="term" value="F:nuclease activity"/>
    <property type="evidence" value="ECO:0007669"/>
    <property type="project" value="UniProtKB-KW"/>
</dbReference>
<evidence type="ECO:0000313" key="9">
    <source>
        <dbReference type="EMBL" id="GAK54915.1"/>
    </source>
</evidence>